<dbReference type="Pfam" id="PF00464">
    <property type="entry name" value="SHMT"/>
    <property type="match status" value="1"/>
</dbReference>
<keyword evidence="6 7" id="KW-0663">Pyridoxal phosphate</keyword>
<proteinExistence type="inferred from homology"/>
<evidence type="ECO:0000313" key="9">
    <source>
        <dbReference type="EMBL" id="MEA3571411.1"/>
    </source>
</evidence>
<evidence type="ECO:0000256" key="1">
    <source>
        <dbReference type="ARBA" id="ARBA00001933"/>
    </source>
</evidence>
<evidence type="ECO:0000259" key="8">
    <source>
        <dbReference type="Pfam" id="PF00464"/>
    </source>
</evidence>
<dbReference type="SUPFAM" id="SSF53383">
    <property type="entry name" value="PLP-dependent transferases"/>
    <property type="match status" value="1"/>
</dbReference>
<evidence type="ECO:0000256" key="7">
    <source>
        <dbReference type="HAMAP-Rule" id="MF_00051"/>
    </source>
</evidence>
<evidence type="ECO:0000256" key="3">
    <source>
        <dbReference type="ARBA" id="ARBA00022563"/>
    </source>
</evidence>
<dbReference type="GO" id="GO:0004372">
    <property type="term" value="F:glycine hydroxymethyltransferase activity"/>
    <property type="evidence" value="ECO:0007669"/>
    <property type="project" value="UniProtKB-EC"/>
</dbReference>
<dbReference type="InterPro" id="IPR015421">
    <property type="entry name" value="PyrdxlP-dep_Trfase_major"/>
</dbReference>
<gene>
    <name evidence="7 9" type="primary">glyA</name>
    <name evidence="9" type="ORF">U9M73_15770</name>
</gene>
<dbReference type="InterPro" id="IPR015424">
    <property type="entry name" value="PyrdxlP-dep_Trfase"/>
</dbReference>
<sequence length="415" mass="44803">MENLRKQDPAVLEAMNLELKRQRNNIELIASENIVSEAVMEAMGSVLTNKYAEGYPGKRYYGGCERVDIVENIARDRAKELFGAEHANVQPHSGAQANLAVYLAALKTGDTVLGMNLAHGGHLTHGSPVNASGLYYNFVAYGVQEDTFLIDYDEVRKAAFKHRPRLIVAGASAYPRIIDFEKLASIASDVGALFMVDMAHIAGLVAAGLHPNPVPHAHFVTTTTHKTLRGPRGGMILCKQPWAAAIDKAVFPGTQGGPLMHVIASKAVALGEALQPSFKTYAENVVKNAKVLAETLMAEGLNIVSGGTDNHLMLVDTRNLNITGKDAEHVLDSIGITVNKNAIPFDPTSPFITSGIRIGTPAATSRGMDEEAMKEIGQIIAAVLKSPKDEAVLDKARKQVSELTDRYPLYPNLQY</sequence>
<comment type="catalytic activity">
    <reaction evidence="7">
        <text>(6R)-5,10-methylene-5,6,7,8-tetrahydrofolate + glycine + H2O = (6S)-5,6,7,8-tetrahydrofolate + L-serine</text>
        <dbReference type="Rhea" id="RHEA:15481"/>
        <dbReference type="ChEBI" id="CHEBI:15377"/>
        <dbReference type="ChEBI" id="CHEBI:15636"/>
        <dbReference type="ChEBI" id="CHEBI:33384"/>
        <dbReference type="ChEBI" id="CHEBI:57305"/>
        <dbReference type="ChEBI" id="CHEBI:57453"/>
        <dbReference type="EC" id="2.1.2.1"/>
    </reaction>
</comment>
<comment type="pathway">
    <text evidence="7">One-carbon metabolism; tetrahydrofolate interconversion.</text>
</comment>
<evidence type="ECO:0000256" key="5">
    <source>
        <dbReference type="ARBA" id="ARBA00022679"/>
    </source>
</evidence>
<feature type="modified residue" description="N6-(pyridoxal phosphate)lysine" evidence="7">
    <location>
        <position position="226"/>
    </location>
</feature>
<dbReference type="CDD" id="cd00378">
    <property type="entry name" value="SHMT"/>
    <property type="match status" value="1"/>
</dbReference>
<dbReference type="PANTHER" id="PTHR11680:SF35">
    <property type="entry name" value="SERINE HYDROXYMETHYLTRANSFERASE 1"/>
    <property type="match status" value="1"/>
</dbReference>
<comment type="similarity">
    <text evidence="2 7">Belongs to the SHMT family.</text>
</comment>
<dbReference type="PROSITE" id="PS00096">
    <property type="entry name" value="SHMT"/>
    <property type="match status" value="1"/>
</dbReference>
<name>A0ABU5PN94_9BACL</name>
<comment type="subunit">
    <text evidence="7">Homodimer.</text>
</comment>
<protein>
    <recommendedName>
        <fullName evidence="7">Serine hydroxymethyltransferase</fullName>
        <shortName evidence="7">SHMT</shortName>
        <shortName evidence="7">Serine methylase</shortName>
        <ecNumber evidence="7">2.1.2.1</ecNumber>
    </recommendedName>
</protein>
<keyword evidence="3 7" id="KW-0554">One-carbon metabolism</keyword>
<keyword evidence="10" id="KW-1185">Reference proteome</keyword>
<evidence type="ECO:0000256" key="6">
    <source>
        <dbReference type="ARBA" id="ARBA00022898"/>
    </source>
</evidence>
<feature type="domain" description="Serine hydroxymethyltransferase-like" evidence="8">
    <location>
        <begin position="4"/>
        <end position="380"/>
    </location>
</feature>
<evidence type="ECO:0000256" key="4">
    <source>
        <dbReference type="ARBA" id="ARBA00022605"/>
    </source>
</evidence>
<dbReference type="Gene3D" id="3.90.1150.10">
    <property type="entry name" value="Aspartate Aminotransferase, domain 1"/>
    <property type="match status" value="1"/>
</dbReference>
<evidence type="ECO:0000256" key="2">
    <source>
        <dbReference type="ARBA" id="ARBA00006376"/>
    </source>
</evidence>
<comment type="pathway">
    <text evidence="7">Amino-acid biosynthesis; glycine biosynthesis; glycine from L-serine: step 1/1.</text>
</comment>
<comment type="function">
    <text evidence="7">Catalyzes the reversible interconversion of serine and glycine with tetrahydrofolate (THF) serving as the one-carbon carrier. This reaction serves as the major source of one-carbon groups required for the biosynthesis of purines, thymidylate, methionine, and other important biomolecules. Also exhibits THF-independent aldolase activity toward beta-hydroxyamino acids, producing glycine and aldehydes, via a retro-aldol mechanism.</text>
</comment>
<dbReference type="PIRSF" id="PIRSF000412">
    <property type="entry name" value="SHMT"/>
    <property type="match status" value="1"/>
</dbReference>
<dbReference type="InterPro" id="IPR049943">
    <property type="entry name" value="Ser_HO-MeTrfase-like"/>
</dbReference>
<dbReference type="InterPro" id="IPR015422">
    <property type="entry name" value="PyrdxlP-dep_Trfase_small"/>
</dbReference>
<feature type="site" description="Plays an important role in substrate specificity" evidence="7">
    <location>
        <position position="225"/>
    </location>
</feature>
<feature type="binding site" evidence="7">
    <location>
        <position position="117"/>
    </location>
    <ligand>
        <name>(6S)-5,6,7,8-tetrahydrofolate</name>
        <dbReference type="ChEBI" id="CHEBI:57453"/>
    </ligand>
</feature>
<dbReference type="InterPro" id="IPR039429">
    <property type="entry name" value="SHMT-like_dom"/>
</dbReference>
<dbReference type="RefSeq" id="WP_009223733.1">
    <property type="nucleotide sequence ID" value="NZ_CBCSKM010000001.1"/>
</dbReference>
<dbReference type="Gene3D" id="3.40.640.10">
    <property type="entry name" value="Type I PLP-dependent aspartate aminotransferase-like (Major domain)"/>
    <property type="match status" value="1"/>
</dbReference>
<organism evidence="9 10">
    <name type="scientific">Paenibacillus phoenicis</name>
    <dbReference type="NCBI Taxonomy" id="554117"/>
    <lineage>
        <taxon>Bacteria</taxon>
        <taxon>Bacillati</taxon>
        <taxon>Bacillota</taxon>
        <taxon>Bacilli</taxon>
        <taxon>Bacillales</taxon>
        <taxon>Paenibacillaceae</taxon>
        <taxon>Paenibacillus</taxon>
    </lineage>
</organism>
<dbReference type="EC" id="2.1.2.1" evidence="7"/>
<dbReference type="NCBIfam" id="NF000586">
    <property type="entry name" value="PRK00011.1"/>
    <property type="match status" value="1"/>
</dbReference>
<keyword evidence="5 7" id="KW-0808">Transferase</keyword>
<dbReference type="PANTHER" id="PTHR11680">
    <property type="entry name" value="SERINE HYDROXYMETHYLTRANSFERASE"/>
    <property type="match status" value="1"/>
</dbReference>
<comment type="caution">
    <text evidence="9">The sequence shown here is derived from an EMBL/GenBank/DDBJ whole genome shotgun (WGS) entry which is preliminary data.</text>
</comment>
<evidence type="ECO:0000313" key="10">
    <source>
        <dbReference type="Proteomes" id="UP001292216"/>
    </source>
</evidence>
<comment type="caution">
    <text evidence="7">Lacks conserved residue(s) required for the propagation of feature annotation.</text>
</comment>
<accession>A0ABU5PN94</accession>
<dbReference type="EMBL" id="JAYERP010000001">
    <property type="protein sequence ID" value="MEA3571411.1"/>
    <property type="molecule type" value="Genomic_DNA"/>
</dbReference>
<dbReference type="InterPro" id="IPR019798">
    <property type="entry name" value="Ser_HO-MeTrfase_PLP_BS"/>
</dbReference>
<dbReference type="Proteomes" id="UP001292216">
    <property type="component" value="Unassembled WGS sequence"/>
</dbReference>
<reference evidence="9 10" key="1">
    <citation type="submission" date="2023-12" db="EMBL/GenBank/DDBJ databases">
        <title>Whole genome sequencing of Paenibacillus phoenicis isolated from the Phoenix Mars Lander spacecraft assembly facility.</title>
        <authorList>
            <person name="Garcia A."/>
            <person name="Venkateswaran K."/>
        </authorList>
    </citation>
    <scope>NUCLEOTIDE SEQUENCE [LARGE SCALE GENOMIC DNA]</scope>
    <source>
        <strain evidence="9 10">3PO2SA</strain>
    </source>
</reference>
<keyword evidence="4 7" id="KW-0028">Amino-acid biosynthesis</keyword>
<dbReference type="InterPro" id="IPR001085">
    <property type="entry name" value="Ser_HO-MeTrfase"/>
</dbReference>
<dbReference type="HAMAP" id="MF_00051">
    <property type="entry name" value="SHMT"/>
    <property type="match status" value="1"/>
</dbReference>
<feature type="binding site" evidence="7">
    <location>
        <begin position="121"/>
        <end position="123"/>
    </location>
    <ligand>
        <name>(6S)-5,6,7,8-tetrahydrofolate</name>
        <dbReference type="ChEBI" id="CHEBI:57453"/>
    </ligand>
</feature>
<comment type="subcellular location">
    <subcellularLocation>
        <location evidence="7">Cytoplasm</location>
    </subcellularLocation>
</comment>
<keyword evidence="7" id="KW-0963">Cytoplasm</keyword>
<comment type="cofactor">
    <cofactor evidence="1 7">
        <name>pyridoxal 5'-phosphate</name>
        <dbReference type="ChEBI" id="CHEBI:597326"/>
    </cofactor>
</comment>
<feature type="binding site" evidence="7">
    <location>
        <begin position="349"/>
        <end position="351"/>
    </location>
    <ligand>
        <name>(6S)-5,6,7,8-tetrahydrofolate</name>
        <dbReference type="ChEBI" id="CHEBI:57453"/>
    </ligand>
</feature>